<evidence type="ECO:0000259" key="3">
    <source>
        <dbReference type="Pfam" id="PF03734"/>
    </source>
</evidence>
<reference evidence="5" key="1">
    <citation type="journal article" date="2019" name="Int. J. Syst. Evol. Microbiol.">
        <title>The Global Catalogue of Microorganisms (GCM) 10K type strain sequencing project: providing services to taxonomists for standard genome sequencing and annotation.</title>
        <authorList>
            <consortium name="The Broad Institute Genomics Platform"/>
            <consortium name="The Broad Institute Genome Sequencing Center for Infectious Disease"/>
            <person name="Wu L."/>
            <person name="Ma J."/>
        </authorList>
    </citation>
    <scope>NUCLEOTIDE SEQUENCE [LARGE SCALE GENOMIC DNA]</scope>
    <source>
        <strain evidence="5">PCU 266</strain>
    </source>
</reference>
<sequence length="272" mass="28553">MTSRIRRSAALPAAGLALAALLTGCGAPAATAPPDDAKRPAEPVSSSPSLSASVRTQEARREARRELPGIGPRTLAGIDGRTRQVLVVSGGGADANRATAALYERGPERGPESGQESGPESGWRRAAGPWPARNGLKGWTEDHRLGDLRTPIGVYGLTDAGGLLPDPGTELPYDRRPEFTARGTNFDGKPLDGAFDHVVAVNYNRKPGLTPLDWTRPLGEAKGGGIWIHVDHGGATQGCVGLARPRVAELLKLLDPKARPVVVMGPEKSLAR</sequence>
<evidence type="ECO:0000256" key="1">
    <source>
        <dbReference type="SAM" id="MobiDB-lite"/>
    </source>
</evidence>
<feature type="domain" description="L,D-TPase catalytic" evidence="3">
    <location>
        <begin position="145"/>
        <end position="263"/>
    </location>
</feature>
<dbReference type="EMBL" id="JBHSKP010000004">
    <property type="protein sequence ID" value="MFC5151883.1"/>
    <property type="molecule type" value="Genomic_DNA"/>
</dbReference>
<accession>A0ABW0ADQ7</accession>
<dbReference type="InterPro" id="IPR005490">
    <property type="entry name" value="LD_TPept_cat_dom"/>
</dbReference>
<protein>
    <submittedName>
        <fullName evidence="4">L,D-transpeptidase family protein</fullName>
    </submittedName>
</protein>
<dbReference type="RefSeq" id="WP_344476181.1">
    <property type="nucleotide sequence ID" value="NZ_BAAASB010000006.1"/>
</dbReference>
<dbReference type="PANTHER" id="PTHR38589:SF1">
    <property type="entry name" value="BLR0621 PROTEIN"/>
    <property type="match status" value="1"/>
</dbReference>
<comment type="caution">
    <text evidence="4">The sequence shown here is derived from an EMBL/GenBank/DDBJ whole genome shotgun (WGS) entry which is preliminary data.</text>
</comment>
<dbReference type="InterPro" id="IPR006311">
    <property type="entry name" value="TAT_signal"/>
</dbReference>
<feature type="compositionally biased region" description="Basic and acidic residues" evidence="1">
    <location>
        <begin position="57"/>
        <end position="67"/>
    </location>
</feature>
<gene>
    <name evidence="4" type="ORF">ACFPRH_09060</name>
</gene>
<proteinExistence type="predicted"/>
<feature type="compositionally biased region" description="Low complexity" evidence="1">
    <location>
        <begin position="42"/>
        <end position="54"/>
    </location>
</feature>
<feature type="region of interest" description="Disordered" evidence="1">
    <location>
        <begin position="26"/>
        <end position="76"/>
    </location>
</feature>
<feature type="region of interest" description="Disordered" evidence="1">
    <location>
        <begin position="103"/>
        <end position="140"/>
    </location>
</feature>
<dbReference type="Proteomes" id="UP001596160">
    <property type="component" value="Unassembled WGS sequence"/>
</dbReference>
<evidence type="ECO:0000313" key="5">
    <source>
        <dbReference type="Proteomes" id="UP001596160"/>
    </source>
</evidence>
<dbReference type="PROSITE" id="PS51257">
    <property type="entry name" value="PROKAR_LIPOPROTEIN"/>
    <property type="match status" value="1"/>
</dbReference>
<organism evidence="4 5">
    <name type="scientific">Streptomyces amakusaensis</name>
    <dbReference type="NCBI Taxonomy" id="67271"/>
    <lineage>
        <taxon>Bacteria</taxon>
        <taxon>Bacillati</taxon>
        <taxon>Actinomycetota</taxon>
        <taxon>Actinomycetes</taxon>
        <taxon>Kitasatosporales</taxon>
        <taxon>Streptomycetaceae</taxon>
        <taxon>Streptomyces</taxon>
    </lineage>
</organism>
<dbReference type="PROSITE" id="PS51318">
    <property type="entry name" value="TAT"/>
    <property type="match status" value="1"/>
</dbReference>
<evidence type="ECO:0000256" key="2">
    <source>
        <dbReference type="SAM" id="SignalP"/>
    </source>
</evidence>
<keyword evidence="5" id="KW-1185">Reference proteome</keyword>
<dbReference type="PANTHER" id="PTHR38589">
    <property type="entry name" value="BLR0621 PROTEIN"/>
    <property type="match status" value="1"/>
</dbReference>
<keyword evidence="2" id="KW-0732">Signal</keyword>
<feature type="signal peptide" evidence="2">
    <location>
        <begin position="1"/>
        <end position="29"/>
    </location>
</feature>
<dbReference type="Pfam" id="PF03734">
    <property type="entry name" value="YkuD"/>
    <property type="match status" value="1"/>
</dbReference>
<evidence type="ECO:0000313" key="4">
    <source>
        <dbReference type="EMBL" id="MFC5151883.1"/>
    </source>
</evidence>
<feature type="chain" id="PRO_5045298842" evidence="2">
    <location>
        <begin position="30"/>
        <end position="272"/>
    </location>
</feature>
<name>A0ABW0ADQ7_9ACTN</name>